<accession>A0A1I5YF71</accession>
<reference evidence="2" key="1">
    <citation type="submission" date="2016-10" db="EMBL/GenBank/DDBJ databases">
        <authorList>
            <person name="Varghese N."/>
            <person name="Submissions S."/>
        </authorList>
    </citation>
    <scope>NUCLEOTIDE SEQUENCE [LARGE SCALE GENOMIC DNA]</scope>
    <source>
        <strain evidence="2">CGMCC 4.5579</strain>
    </source>
</reference>
<proteinExistence type="predicted"/>
<gene>
    <name evidence="1" type="ORF">SAMN05421810_107116</name>
</gene>
<protein>
    <submittedName>
        <fullName evidence="1">Uncharacterized protein</fullName>
    </submittedName>
</protein>
<keyword evidence="2" id="KW-1185">Reference proteome</keyword>
<evidence type="ECO:0000313" key="2">
    <source>
        <dbReference type="Proteomes" id="UP000198727"/>
    </source>
</evidence>
<dbReference type="EMBL" id="FOWW01000007">
    <property type="protein sequence ID" value="SFQ42856.1"/>
    <property type="molecule type" value="Genomic_DNA"/>
</dbReference>
<dbReference type="RefSeq" id="WP_092532498.1">
    <property type="nucleotide sequence ID" value="NZ_FOWW01000007.1"/>
</dbReference>
<dbReference type="STRING" id="587909.SAMN05421810_107116"/>
<organism evidence="1 2">
    <name type="scientific">Amycolatopsis arida</name>
    <dbReference type="NCBI Taxonomy" id="587909"/>
    <lineage>
        <taxon>Bacteria</taxon>
        <taxon>Bacillati</taxon>
        <taxon>Actinomycetota</taxon>
        <taxon>Actinomycetes</taxon>
        <taxon>Pseudonocardiales</taxon>
        <taxon>Pseudonocardiaceae</taxon>
        <taxon>Amycolatopsis</taxon>
    </lineage>
</organism>
<name>A0A1I5YF71_9PSEU</name>
<sequence length="193" mass="21541">MTSVMRKAFGGRGGLARLLGALVLVGTAASQHPNPSFSRVQRIDIFSALFPNWRFFAPEPAQHDYHITYRVLDAAGEASPWRLVEVIAGRTPWQIAWFPGRRPEKAIFDICSELISTLDRGFAEIVKLPSYKMLREFIRKEVRSAGLGEVRGFQFALARHTGYDESSDPEIIFVSPYTPMVDAARTAPTGTAR</sequence>
<dbReference type="Proteomes" id="UP000198727">
    <property type="component" value="Unassembled WGS sequence"/>
</dbReference>
<dbReference type="AlphaFoldDB" id="A0A1I5YF71"/>
<dbReference type="OrthoDB" id="8565707at2"/>
<evidence type="ECO:0000313" key="1">
    <source>
        <dbReference type="EMBL" id="SFQ42856.1"/>
    </source>
</evidence>